<organism evidence="4 5">
    <name type="scientific">Nocardioides aurantiacus</name>
    <dbReference type="NCBI Taxonomy" id="86796"/>
    <lineage>
        <taxon>Bacteria</taxon>
        <taxon>Bacillati</taxon>
        <taxon>Actinomycetota</taxon>
        <taxon>Actinomycetes</taxon>
        <taxon>Propionibacteriales</taxon>
        <taxon>Nocardioidaceae</taxon>
        <taxon>Nocardioides</taxon>
    </lineage>
</organism>
<keyword evidence="5" id="KW-1185">Reference proteome</keyword>
<evidence type="ECO:0000259" key="3">
    <source>
        <dbReference type="Pfam" id="PF20789"/>
    </source>
</evidence>
<dbReference type="InterPro" id="IPR049450">
    <property type="entry name" value="ACOT8-like_C"/>
</dbReference>
<evidence type="ECO:0000313" key="5">
    <source>
        <dbReference type="Proteomes" id="UP000281738"/>
    </source>
</evidence>
<proteinExistence type="predicted"/>
<gene>
    <name evidence="4" type="ORF">EDD33_3904</name>
</gene>
<comment type="caution">
    <text evidence="4">The sequence shown here is derived from an EMBL/GenBank/DDBJ whole genome shotgun (WGS) entry which is preliminary data.</text>
</comment>
<evidence type="ECO:0000313" key="4">
    <source>
        <dbReference type="EMBL" id="ROR92999.1"/>
    </source>
</evidence>
<dbReference type="InterPro" id="IPR049449">
    <property type="entry name" value="TesB_ACOT8-like_N"/>
</dbReference>
<name>A0A3N2CZP7_9ACTN</name>
<dbReference type="EMBL" id="RKHO01000001">
    <property type="protein sequence ID" value="ROR92999.1"/>
    <property type="molecule type" value="Genomic_DNA"/>
</dbReference>
<reference evidence="4 5" key="1">
    <citation type="submission" date="2018-11" db="EMBL/GenBank/DDBJ databases">
        <title>Sequencing the genomes of 1000 actinobacteria strains.</title>
        <authorList>
            <person name="Klenk H.-P."/>
        </authorList>
    </citation>
    <scope>NUCLEOTIDE SEQUENCE [LARGE SCALE GENOMIC DNA]</scope>
    <source>
        <strain evidence="4 5">DSM 12652</strain>
    </source>
</reference>
<dbReference type="InterPro" id="IPR042171">
    <property type="entry name" value="Acyl-CoA_hotdog"/>
</dbReference>
<accession>A0A3N2CZP7</accession>
<dbReference type="Gene3D" id="2.40.160.210">
    <property type="entry name" value="Acyl-CoA thioesterase, double hotdog domain"/>
    <property type="match status" value="1"/>
</dbReference>
<feature type="domain" description="Acyl-CoA thioesterase-like C-terminal" evidence="3">
    <location>
        <begin position="127"/>
        <end position="260"/>
    </location>
</feature>
<dbReference type="Pfam" id="PF20789">
    <property type="entry name" value="4HBT_3C"/>
    <property type="match status" value="1"/>
</dbReference>
<dbReference type="Proteomes" id="UP000281738">
    <property type="component" value="Unassembled WGS sequence"/>
</dbReference>
<evidence type="ECO:0000259" key="2">
    <source>
        <dbReference type="Pfam" id="PF13622"/>
    </source>
</evidence>
<dbReference type="Pfam" id="PF13622">
    <property type="entry name" value="4HBT_3"/>
    <property type="match status" value="1"/>
</dbReference>
<dbReference type="InterPro" id="IPR029069">
    <property type="entry name" value="HotDog_dom_sf"/>
</dbReference>
<feature type="region of interest" description="Disordered" evidence="1">
    <location>
        <begin position="1"/>
        <end position="32"/>
    </location>
</feature>
<protein>
    <submittedName>
        <fullName evidence="4">Thioesterase superfamily protein</fullName>
    </submittedName>
</protein>
<evidence type="ECO:0000256" key="1">
    <source>
        <dbReference type="SAM" id="MobiDB-lite"/>
    </source>
</evidence>
<dbReference type="OrthoDB" id="1413770at2"/>
<dbReference type="AlphaFoldDB" id="A0A3N2CZP7"/>
<dbReference type="SUPFAM" id="SSF54637">
    <property type="entry name" value="Thioesterase/thiol ester dehydrase-isomerase"/>
    <property type="match status" value="2"/>
</dbReference>
<feature type="domain" description="Acyl-CoA thioesterase-like N-terminal HotDog" evidence="2">
    <location>
        <begin position="23"/>
        <end position="105"/>
    </location>
</feature>
<dbReference type="RefSeq" id="WP_123392724.1">
    <property type="nucleotide sequence ID" value="NZ_RKHO01000001.1"/>
</dbReference>
<sequence length="263" mass="27939">MDQPSAFYTQVDEHEFESTTATSSPWDESLQHGGPPAALLAHVIEQTPGGGPGGIARITVDMLGGIPQGRMRATSRVVRPGRRVELVEASLSVGDRVAVSATAWRIVTSPDATRAQAAPALELPPLPDEQPQEFFPGTSPEWGYGRAVDWRFVEGGYAAPGPAALWARVRIPLVAGLETSPVGRLLVVADSANGLSGELPLAEWLFIPPTLSVTVLREPAEEWLWFDARSTIGPHGRGLAQATLADRQGLVAAVAQPLLVAPR</sequence>